<keyword evidence="3 6" id="KW-0540">Nuclease</keyword>
<accession>A0A558DX25</accession>
<keyword evidence="4 6" id="KW-0378">Hydrolase</keyword>
<comment type="catalytic activity">
    <reaction evidence="6">
        <text>Exonucleolytic cleavage in either 5'- to 3'- or 3'- to 5'-direction to yield nucleoside 5'-phosphates.</text>
        <dbReference type="EC" id="3.1.11.6"/>
    </reaction>
</comment>
<evidence type="ECO:0000256" key="3">
    <source>
        <dbReference type="ARBA" id="ARBA00022722"/>
    </source>
</evidence>
<proteinExistence type="inferred from homology"/>
<comment type="caution">
    <text evidence="7">The sequence shown here is derived from an EMBL/GenBank/DDBJ whole genome shotgun (WGS) entry which is preliminary data.</text>
</comment>
<dbReference type="SUPFAM" id="SSF116842">
    <property type="entry name" value="XseB-like"/>
    <property type="match status" value="1"/>
</dbReference>
<dbReference type="InterPro" id="IPR003761">
    <property type="entry name" value="Exonuc_VII_S"/>
</dbReference>
<dbReference type="Pfam" id="PF02609">
    <property type="entry name" value="Exonuc_VII_S"/>
    <property type="match status" value="1"/>
</dbReference>
<gene>
    <name evidence="6" type="primary">xseB</name>
    <name evidence="7" type="ORF">FHP88_08705</name>
</gene>
<dbReference type="RefSeq" id="WP_144358653.1">
    <property type="nucleotide sequence ID" value="NZ_VMNH01000008.1"/>
</dbReference>
<dbReference type="InterPro" id="IPR037004">
    <property type="entry name" value="Exonuc_VII_ssu_sf"/>
</dbReference>
<dbReference type="NCBIfam" id="NF002140">
    <property type="entry name" value="PRK00977.1-4"/>
    <property type="match status" value="1"/>
</dbReference>
<name>A0A558DX25_9GAMM</name>
<protein>
    <recommendedName>
        <fullName evidence="6">Exodeoxyribonuclease 7 small subunit</fullName>
        <ecNumber evidence="6">3.1.11.6</ecNumber>
    </recommendedName>
    <alternativeName>
        <fullName evidence="6">Exodeoxyribonuclease VII small subunit</fullName>
        <shortName evidence="6">Exonuclease VII small subunit</shortName>
    </alternativeName>
</protein>
<dbReference type="Proteomes" id="UP000316649">
    <property type="component" value="Unassembled WGS sequence"/>
</dbReference>
<evidence type="ECO:0000256" key="1">
    <source>
        <dbReference type="ARBA" id="ARBA00009998"/>
    </source>
</evidence>
<evidence type="ECO:0000256" key="5">
    <source>
        <dbReference type="ARBA" id="ARBA00022839"/>
    </source>
</evidence>
<dbReference type="AlphaFoldDB" id="A0A558DX25"/>
<dbReference type="PANTHER" id="PTHR34137:SF1">
    <property type="entry name" value="EXODEOXYRIBONUCLEASE 7 SMALL SUBUNIT"/>
    <property type="match status" value="1"/>
</dbReference>
<evidence type="ECO:0000256" key="4">
    <source>
        <dbReference type="ARBA" id="ARBA00022801"/>
    </source>
</evidence>
<dbReference type="GO" id="GO:0006308">
    <property type="term" value="P:DNA catabolic process"/>
    <property type="evidence" value="ECO:0007669"/>
    <property type="project" value="UniProtKB-UniRule"/>
</dbReference>
<dbReference type="NCBIfam" id="TIGR01280">
    <property type="entry name" value="xseB"/>
    <property type="match status" value="1"/>
</dbReference>
<reference evidence="7 8" key="1">
    <citation type="submission" date="2019-07" db="EMBL/GenBank/DDBJ databases">
        <title>The pathways for chlorine oxyanion respiration interact through the shared metabolite chlorate.</title>
        <authorList>
            <person name="Barnum T.P."/>
            <person name="Cheng Y."/>
            <person name="Hill K.A."/>
            <person name="Lucas L.N."/>
            <person name="Carlson H.K."/>
            <person name="Coates J.D."/>
        </authorList>
    </citation>
    <scope>NUCLEOTIDE SEQUENCE [LARGE SCALE GENOMIC DNA]</scope>
    <source>
        <strain evidence="7 8">BK-1</strain>
    </source>
</reference>
<keyword evidence="8" id="KW-1185">Reference proteome</keyword>
<organism evidence="7 8">
    <name type="scientific">Sedimenticola selenatireducens</name>
    <dbReference type="NCBI Taxonomy" id="191960"/>
    <lineage>
        <taxon>Bacteria</taxon>
        <taxon>Pseudomonadati</taxon>
        <taxon>Pseudomonadota</taxon>
        <taxon>Gammaproteobacteria</taxon>
        <taxon>Chromatiales</taxon>
        <taxon>Sedimenticolaceae</taxon>
        <taxon>Sedimenticola</taxon>
    </lineage>
</organism>
<comment type="subunit">
    <text evidence="6">Heterooligomer composed of large and small subunits.</text>
</comment>
<comment type="function">
    <text evidence="6">Bidirectionally degrades single-stranded DNA into large acid-insoluble oligonucleotides, which are then degraded further into small acid-soluble oligonucleotides.</text>
</comment>
<dbReference type="HAMAP" id="MF_00337">
    <property type="entry name" value="Exonuc_7_S"/>
    <property type="match status" value="1"/>
</dbReference>
<dbReference type="Gene3D" id="1.10.287.1040">
    <property type="entry name" value="Exonuclease VII, small subunit"/>
    <property type="match status" value="1"/>
</dbReference>
<sequence length="134" mass="15150">MRPEFTRPTRTRRGVVSGFKPAITESVNILRSKRRLTATHPLGKVHLSSTIVSYIVAKKEPKAPSFEEALNELESLVETLEQGDLSLEDSLKSFERGVSLTRTCQQALKEAEQKIQILSDQRIDAEPEPFERDD</sequence>
<evidence type="ECO:0000313" key="7">
    <source>
        <dbReference type="EMBL" id="TVO75563.1"/>
    </source>
</evidence>
<evidence type="ECO:0000313" key="8">
    <source>
        <dbReference type="Proteomes" id="UP000316649"/>
    </source>
</evidence>
<keyword evidence="5 6" id="KW-0269">Exonuclease</keyword>
<evidence type="ECO:0000256" key="6">
    <source>
        <dbReference type="HAMAP-Rule" id="MF_00337"/>
    </source>
</evidence>
<dbReference type="EC" id="3.1.11.6" evidence="6"/>
<comment type="similarity">
    <text evidence="1 6">Belongs to the XseB family.</text>
</comment>
<dbReference type="GO" id="GO:0005829">
    <property type="term" value="C:cytosol"/>
    <property type="evidence" value="ECO:0007669"/>
    <property type="project" value="TreeGrafter"/>
</dbReference>
<dbReference type="OrthoDB" id="9801128at2"/>
<evidence type="ECO:0000256" key="2">
    <source>
        <dbReference type="ARBA" id="ARBA00022490"/>
    </source>
</evidence>
<dbReference type="GO" id="GO:0009318">
    <property type="term" value="C:exodeoxyribonuclease VII complex"/>
    <property type="evidence" value="ECO:0007669"/>
    <property type="project" value="UniProtKB-UniRule"/>
</dbReference>
<dbReference type="PANTHER" id="PTHR34137">
    <property type="entry name" value="EXODEOXYRIBONUCLEASE 7 SMALL SUBUNIT"/>
    <property type="match status" value="1"/>
</dbReference>
<comment type="subcellular location">
    <subcellularLocation>
        <location evidence="6">Cytoplasm</location>
    </subcellularLocation>
</comment>
<dbReference type="GO" id="GO:0008855">
    <property type="term" value="F:exodeoxyribonuclease VII activity"/>
    <property type="evidence" value="ECO:0007669"/>
    <property type="project" value="UniProtKB-UniRule"/>
</dbReference>
<dbReference type="EMBL" id="VMNH01000008">
    <property type="protein sequence ID" value="TVO75563.1"/>
    <property type="molecule type" value="Genomic_DNA"/>
</dbReference>
<keyword evidence="2 6" id="KW-0963">Cytoplasm</keyword>